<evidence type="ECO:0000259" key="3">
    <source>
        <dbReference type="PROSITE" id="PS50968"/>
    </source>
</evidence>
<dbReference type="PANTHER" id="PTHR43416:SF5">
    <property type="entry name" value="DIHYDROLIPOYLLYSINE-RESIDUE SUCCINYLTRANSFERASE COMPONENT OF 2-OXOGLUTARATE DEHYDROGENASE COMPLEX, MITOCHONDRIAL"/>
    <property type="match status" value="1"/>
</dbReference>
<keyword evidence="2" id="KW-0450">Lipoyl</keyword>
<reference evidence="4 5" key="1">
    <citation type="submission" date="2019-04" db="EMBL/GenBank/DDBJ databases">
        <title>Aspergillus burnettii sp. nov., novel species from soil in southeast Queensland.</title>
        <authorList>
            <person name="Gilchrist C.L.M."/>
            <person name="Pitt J.I."/>
            <person name="Lange L."/>
            <person name="Lacey H.J."/>
            <person name="Vuong D."/>
            <person name="Midgley D.J."/>
            <person name="Greenfield P."/>
            <person name="Bradbury M."/>
            <person name="Lacey E."/>
            <person name="Busk P.K."/>
            <person name="Pilgaard B."/>
            <person name="Chooi Y.H."/>
            <person name="Piggott A.M."/>
        </authorList>
    </citation>
    <scope>NUCLEOTIDE SEQUENCE [LARGE SCALE GENOMIC DNA]</scope>
    <source>
        <strain evidence="4 5">FRR 5400</strain>
    </source>
</reference>
<dbReference type="Gene3D" id="2.40.50.100">
    <property type="match status" value="1"/>
</dbReference>
<sequence>MTESISEGVLSIFNKQAGDHVEQDEKIASIETDMIDVAVNAPHTGTVTKLLVSEGDTVTFGQPVVEISLQTRDTPYDTRSHRIRTKLLNHPRRLVHNDDILQGSAATYIDMMHSS</sequence>
<keyword evidence="5" id="KW-1185">Reference proteome</keyword>
<dbReference type="SUPFAM" id="SSF51230">
    <property type="entry name" value="Single hybrid motif"/>
    <property type="match status" value="1"/>
</dbReference>
<proteinExistence type="inferred from homology"/>
<comment type="similarity">
    <text evidence="1">Belongs to the 2-oxoacid dehydrogenase family.</text>
</comment>
<comment type="caution">
    <text evidence="4">The sequence shown here is derived from an EMBL/GenBank/DDBJ whole genome shotgun (WGS) entry which is preliminary data.</text>
</comment>
<dbReference type="Proteomes" id="UP000541154">
    <property type="component" value="Unassembled WGS sequence"/>
</dbReference>
<dbReference type="CDD" id="cd06849">
    <property type="entry name" value="lipoyl_domain"/>
    <property type="match status" value="1"/>
</dbReference>
<dbReference type="GO" id="GO:0005739">
    <property type="term" value="C:mitochondrion"/>
    <property type="evidence" value="ECO:0007669"/>
    <property type="project" value="TreeGrafter"/>
</dbReference>
<organism evidence="4 5">
    <name type="scientific">Petromyces alliaceus</name>
    <name type="common">Aspergillus alliaceus</name>
    <dbReference type="NCBI Taxonomy" id="209559"/>
    <lineage>
        <taxon>Eukaryota</taxon>
        <taxon>Fungi</taxon>
        <taxon>Dikarya</taxon>
        <taxon>Ascomycota</taxon>
        <taxon>Pezizomycotina</taxon>
        <taxon>Eurotiomycetes</taxon>
        <taxon>Eurotiomycetidae</taxon>
        <taxon>Eurotiales</taxon>
        <taxon>Aspergillaceae</taxon>
        <taxon>Aspergillus</taxon>
        <taxon>Aspergillus subgen. Circumdati</taxon>
    </lineage>
</organism>
<dbReference type="GO" id="GO:0006099">
    <property type="term" value="P:tricarboxylic acid cycle"/>
    <property type="evidence" value="ECO:0007669"/>
    <property type="project" value="TreeGrafter"/>
</dbReference>
<gene>
    <name evidence="4" type="ORF">ETB97_011734</name>
</gene>
<dbReference type="InterPro" id="IPR011053">
    <property type="entry name" value="Single_hybrid_motif"/>
</dbReference>
<dbReference type="AlphaFoldDB" id="A0A8H6A7Y7"/>
<evidence type="ECO:0000313" key="4">
    <source>
        <dbReference type="EMBL" id="KAF5862377.1"/>
    </source>
</evidence>
<protein>
    <recommendedName>
        <fullName evidence="3">Lipoyl-binding domain-containing protein</fullName>
    </recommendedName>
</protein>
<evidence type="ECO:0000256" key="2">
    <source>
        <dbReference type="ARBA" id="ARBA00022823"/>
    </source>
</evidence>
<dbReference type="EMBL" id="SPNV01000075">
    <property type="protein sequence ID" value="KAF5862377.1"/>
    <property type="molecule type" value="Genomic_DNA"/>
</dbReference>
<dbReference type="GO" id="GO:0004149">
    <property type="term" value="F:dihydrolipoyllysine-residue succinyltransferase activity"/>
    <property type="evidence" value="ECO:0007669"/>
    <property type="project" value="TreeGrafter"/>
</dbReference>
<accession>A0A8H6A7Y7</accession>
<dbReference type="InterPro" id="IPR000089">
    <property type="entry name" value="Biotin_lipoyl"/>
</dbReference>
<feature type="domain" description="Lipoyl-binding" evidence="3">
    <location>
        <begin position="1"/>
        <end position="68"/>
    </location>
</feature>
<dbReference type="PROSITE" id="PS50968">
    <property type="entry name" value="BIOTINYL_LIPOYL"/>
    <property type="match status" value="1"/>
</dbReference>
<dbReference type="PANTHER" id="PTHR43416">
    <property type="entry name" value="DIHYDROLIPOYLLYSINE-RESIDUE SUCCINYLTRANSFERASE COMPONENT OF 2-OXOGLUTARATE DEHYDROGENASE COMPLEX, MITOCHONDRIAL-RELATED"/>
    <property type="match status" value="1"/>
</dbReference>
<evidence type="ECO:0000313" key="5">
    <source>
        <dbReference type="Proteomes" id="UP000541154"/>
    </source>
</evidence>
<dbReference type="InterPro" id="IPR050537">
    <property type="entry name" value="2-oxoacid_dehydrogenase"/>
</dbReference>
<evidence type="ECO:0000256" key="1">
    <source>
        <dbReference type="ARBA" id="ARBA00007317"/>
    </source>
</evidence>
<dbReference type="Pfam" id="PF00364">
    <property type="entry name" value="Biotin_lipoyl"/>
    <property type="match status" value="1"/>
</dbReference>
<name>A0A8H6A7Y7_PETAA</name>